<evidence type="ECO:0000313" key="8">
    <source>
        <dbReference type="Proteomes" id="UP001150062"/>
    </source>
</evidence>
<accession>A0ABQ8YJK9</accession>
<dbReference type="PRINTS" id="PR01270">
    <property type="entry name" value="HDASUPER"/>
</dbReference>
<reference evidence="7" key="1">
    <citation type="submission" date="2022-08" db="EMBL/GenBank/DDBJ databases">
        <title>Novel sulfate-reducing endosymbionts in the free-living metamonad Anaeramoeba.</title>
        <authorList>
            <person name="Jerlstrom-Hultqvist J."/>
            <person name="Cepicka I."/>
            <person name="Gallot-Lavallee L."/>
            <person name="Salas-Leiva D."/>
            <person name="Curtis B.A."/>
            <person name="Zahonova K."/>
            <person name="Pipaliya S."/>
            <person name="Dacks J."/>
            <person name="Roger A.J."/>
        </authorList>
    </citation>
    <scope>NUCLEOTIDE SEQUENCE</scope>
    <source>
        <strain evidence="7">Schooner1</strain>
    </source>
</reference>
<comment type="caution">
    <text evidence="7">The sequence shown here is derived from an EMBL/GenBank/DDBJ whole genome shotgun (WGS) entry which is preliminary data.</text>
</comment>
<organism evidence="7 8">
    <name type="scientific">Anaeramoeba flamelloides</name>
    <dbReference type="NCBI Taxonomy" id="1746091"/>
    <lineage>
        <taxon>Eukaryota</taxon>
        <taxon>Metamonada</taxon>
        <taxon>Anaeramoebidae</taxon>
        <taxon>Anaeramoeba</taxon>
    </lineage>
</organism>
<feature type="compositionally biased region" description="Basic residues" evidence="5">
    <location>
        <begin position="509"/>
        <end position="531"/>
    </location>
</feature>
<name>A0ABQ8YJK9_9EUKA</name>
<keyword evidence="8" id="KW-1185">Reference proteome</keyword>
<feature type="region of interest" description="Disordered" evidence="5">
    <location>
        <begin position="392"/>
        <end position="428"/>
    </location>
</feature>
<feature type="compositionally biased region" description="Acidic residues" evidence="5">
    <location>
        <begin position="410"/>
        <end position="428"/>
    </location>
</feature>
<dbReference type="Pfam" id="PF00850">
    <property type="entry name" value="Hist_deacetyl"/>
    <property type="match status" value="1"/>
</dbReference>
<comment type="similarity">
    <text evidence="1">Belongs to the histone deacetylase family. HD type 1 subfamily.</text>
</comment>
<dbReference type="Gene3D" id="3.40.800.20">
    <property type="entry name" value="Histone deacetylase domain"/>
    <property type="match status" value="1"/>
</dbReference>
<feature type="compositionally biased region" description="Polar residues" evidence="5">
    <location>
        <begin position="492"/>
        <end position="504"/>
    </location>
</feature>
<dbReference type="InterPro" id="IPR023801">
    <property type="entry name" value="His_deacetylse_dom"/>
</dbReference>
<evidence type="ECO:0000256" key="2">
    <source>
        <dbReference type="ARBA" id="ARBA00012111"/>
    </source>
</evidence>
<evidence type="ECO:0000256" key="1">
    <source>
        <dbReference type="ARBA" id="ARBA00006457"/>
    </source>
</evidence>
<dbReference type="EC" id="3.5.1.98" evidence="2"/>
<dbReference type="InterPro" id="IPR003084">
    <property type="entry name" value="HDAC_I/II"/>
</dbReference>
<sequence length="716" mass="82726">MSNRKVSYFYDSGIGKFNYGGDHPMKPKRIRLTNDLITGYGLHSKMKIYPINRSTFEELSQYHSKDYVKFLKDVTPDCKEIFTKVLDKFNVGEDSPIFDGLFEFSQISAGGSVQGARKLNNGETDIAINWAGGLHHAKRSEASGFCYINDIVLGILELLKYHPRVLYIDIDIHHGDGVEKAFEKTDRVMTCSFHKYGKGYFPGTGSINDVGFNKGENYAVNFPLNDGMDDESYFYIFKRTIDIIMNYYQPSAIVLQCGADTLAHDPLGCFNLTLKGPGECVKYVKGLGKPLLVLGGGGYNPKNVAKCWVYETSLLIGETELSNILPDSNYFQDYPEETKLHIETLTMKNLNEKKHLDKTFFQILEHLKQIEPAPSVGTRTVPYETLKFEITSSEEEDELDKREEKGGYLLEEEEDDEDDEFSWDEEDNDFNLSSTIDYFEESYDQLPSFLLINNKIKKREKQKPILWIDNPNIAMKNRIQISLFNNINKVNNDQNTGSQSSEQTSNNKNIKKKKFRSTKKKKIKIKSKKKFKHNSNKDNIIIIQREPEENIENKKKIEERGKVIEKKKEKEKEKEKEKGNGGERGKGMEIEKVNENKIEQKQENIKEMEIERGVNIEKEKQNRNQEEIVNGKENVIGKEQGGIHENITRNEVNIDHKDKQYNMNVNENGNIDRMQILKENEKKMETGKEEMVNLNKNDNEKKNHEEQTISNNEKKY</sequence>
<evidence type="ECO:0000256" key="4">
    <source>
        <dbReference type="ARBA" id="ARBA00022853"/>
    </source>
</evidence>
<feature type="region of interest" description="Disordered" evidence="5">
    <location>
        <begin position="492"/>
        <end position="531"/>
    </location>
</feature>
<dbReference type="SUPFAM" id="SSF52768">
    <property type="entry name" value="Arginase/deacetylase"/>
    <property type="match status" value="1"/>
</dbReference>
<dbReference type="PRINTS" id="PR01271">
    <property type="entry name" value="HISDACETLASE"/>
</dbReference>
<dbReference type="CDD" id="cd09991">
    <property type="entry name" value="HDAC_classI"/>
    <property type="match status" value="1"/>
</dbReference>
<evidence type="ECO:0000256" key="5">
    <source>
        <dbReference type="SAM" id="MobiDB-lite"/>
    </source>
</evidence>
<feature type="region of interest" description="Disordered" evidence="5">
    <location>
        <begin position="567"/>
        <end position="598"/>
    </location>
</feature>
<protein>
    <recommendedName>
        <fullName evidence="2">histone deacetylase</fullName>
        <ecNumber evidence="2">3.5.1.98</ecNumber>
    </recommendedName>
</protein>
<dbReference type="PANTHER" id="PTHR10625:SF10">
    <property type="entry name" value="HISTONE DEACETYLASE HDAC1"/>
    <property type="match status" value="1"/>
</dbReference>
<dbReference type="PANTHER" id="PTHR10625">
    <property type="entry name" value="HISTONE DEACETYLASE HDAC1-RELATED"/>
    <property type="match status" value="1"/>
</dbReference>
<evidence type="ECO:0000313" key="7">
    <source>
        <dbReference type="EMBL" id="KAJ6244772.1"/>
    </source>
</evidence>
<feature type="region of interest" description="Disordered" evidence="5">
    <location>
        <begin position="693"/>
        <end position="716"/>
    </location>
</feature>
<dbReference type="Proteomes" id="UP001150062">
    <property type="component" value="Unassembled WGS sequence"/>
</dbReference>
<dbReference type="InterPro" id="IPR023696">
    <property type="entry name" value="Ureohydrolase_dom_sf"/>
</dbReference>
<dbReference type="InterPro" id="IPR000286">
    <property type="entry name" value="HDACs"/>
</dbReference>
<keyword evidence="3" id="KW-0378">Hydrolase</keyword>
<keyword evidence="4" id="KW-0156">Chromatin regulator</keyword>
<dbReference type="EMBL" id="JAOAOG010000158">
    <property type="protein sequence ID" value="KAJ6244772.1"/>
    <property type="molecule type" value="Genomic_DNA"/>
</dbReference>
<gene>
    <name evidence="7" type="ORF">M0813_20863</name>
</gene>
<feature type="domain" description="Histone deacetylase" evidence="6">
    <location>
        <begin position="23"/>
        <end position="313"/>
    </location>
</feature>
<evidence type="ECO:0000259" key="6">
    <source>
        <dbReference type="Pfam" id="PF00850"/>
    </source>
</evidence>
<dbReference type="InterPro" id="IPR037138">
    <property type="entry name" value="His_deacetylse_dom_sf"/>
</dbReference>
<evidence type="ECO:0000256" key="3">
    <source>
        <dbReference type="ARBA" id="ARBA00022801"/>
    </source>
</evidence>
<proteinExistence type="inferred from homology"/>